<name>A0ABT2FPQ3_9GAMM</name>
<evidence type="ECO:0000256" key="1">
    <source>
        <dbReference type="SAM" id="SignalP"/>
    </source>
</evidence>
<evidence type="ECO:0000313" key="4">
    <source>
        <dbReference type="Proteomes" id="UP001201549"/>
    </source>
</evidence>
<feature type="chain" id="PRO_5045524411" evidence="1">
    <location>
        <begin position="22"/>
        <end position="313"/>
    </location>
</feature>
<gene>
    <name evidence="3" type="ORF">L9G74_17835</name>
</gene>
<proteinExistence type="predicted"/>
<dbReference type="InterPro" id="IPR025164">
    <property type="entry name" value="Toastrack_DUF4097"/>
</dbReference>
<evidence type="ECO:0000259" key="2">
    <source>
        <dbReference type="Pfam" id="PF13349"/>
    </source>
</evidence>
<dbReference type="Proteomes" id="UP001201549">
    <property type="component" value="Unassembled WGS sequence"/>
</dbReference>
<dbReference type="Pfam" id="PF13349">
    <property type="entry name" value="DUF4097"/>
    <property type="match status" value="1"/>
</dbReference>
<dbReference type="EMBL" id="JAKOGG010000018">
    <property type="protein sequence ID" value="MCS4558305.1"/>
    <property type="molecule type" value="Genomic_DNA"/>
</dbReference>
<keyword evidence="1" id="KW-0732">Signal</keyword>
<evidence type="ECO:0000313" key="3">
    <source>
        <dbReference type="EMBL" id="MCS4558305.1"/>
    </source>
</evidence>
<protein>
    <submittedName>
        <fullName evidence="3">DUF4097 domain-containing protein</fullName>
    </submittedName>
</protein>
<comment type="caution">
    <text evidence="3">The sequence shown here is derived from an EMBL/GenBank/DDBJ whole genome shotgun (WGS) entry which is preliminary data.</text>
</comment>
<accession>A0ABT2FPQ3</accession>
<organism evidence="3 4">
    <name type="scientific">Shewanella electrica</name>
    <dbReference type="NCBI Taxonomy" id="515560"/>
    <lineage>
        <taxon>Bacteria</taxon>
        <taxon>Pseudomonadati</taxon>
        <taxon>Pseudomonadota</taxon>
        <taxon>Gammaproteobacteria</taxon>
        <taxon>Alteromonadales</taxon>
        <taxon>Shewanellaceae</taxon>
        <taxon>Shewanella</taxon>
    </lineage>
</organism>
<reference evidence="4" key="1">
    <citation type="submission" date="2023-07" db="EMBL/GenBank/DDBJ databases">
        <title>Shewanella mangrovi sp. nov., an acetaldehyde- degrading bacterium isolated from mangrove sediment.</title>
        <authorList>
            <person name="Liu Y."/>
        </authorList>
    </citation>
    <scope>NUCLEOTIDE SEQUENCE [LARGE SCALE GENOMIC DNA]</scope>
    <source>
        <strain evidence="4">C32</strain>
    </source>
</reference>
<dbReference type="RefSeq" id="WP_238898120.1">
    <property type="nucleotide sequence ID" value="NZ_JAKOGG010000018.1"/>
</dbReference>
<sequence length="313" mass="33307">MKWQSTLVFAFAASVSTFAFAADKVDKQAPLAAGEKIDLRVQRGNVTIQSWDKAEVSISGTLDEKSDGLVFEQQGGKFVIEDKLPRQYSGNNNDGSVLKIMLPKNTSLKLAGVSTDFKLSDLDGSVDGNNVSGELTLIKLNGDINLRTVSGNITAKDLSGKLTLETVSGDIKDQQSSGTAHYSLVSGDLTADSQASEVYTDIVSGKVKLQLQRVEQLNLNAVSGDVKVKLNTITKKAELNSVSGDIELTFSQLPDAEFDINGGPSGDIDNKLTGDKPVKAKYTHSESLSFQTGAATASIEINTISGDIELAKQ</sequence>
<keyword evidence="4" id="KW-1185">Reference proteome</keyword>
<feature type="signal peptide" evidence="1">
    <location>
        <begin position="1"/>
        <end position="21"/>
    </location>
</feature>
<feature type="domain" description="DUF4097" evidence="2">
    <location>
        <begin position="35"/>
        <end position="310"/>
    </location>
</feature>